<sequence length="242" mass="24948">AGDPVLQTVAAAVLPSAFVVGPGLHPTRNAALVTAATEVSSSPQVVDYRINPDAAWSDGTPVTAADFVYTWEADSGQRRFRDTGGHLFTPASTAGYDRVASVAQGAAGPGSVVVRFATPDPDWRALFSPLLPAHVGRRVGFDTGFTNPVTDLVSAGPFVVQSWRPGVDVVLARNPAWWGQGSALSTVTVDEVPNAGIGGVSLQQGQLDAAQLPFTPGGAKTLRATPGLSVWTGGSGVYDDLV</sequence>
<dbReference type="PANTHER" id="PTHR30290:SF65">
    <property type="entry name" value="MONOACYL PHOSPHATIDYLINOSITOL TETRAMANNOSIDE-BINDING PROTEIN LPQW-RELATED"/>
    <property type="match status" value="1"/>
</dbReference>
<dbReference type="Gene3D" id="3.90.76.10">
    <property type="entry name" value="Dipeptide-binding Protein, Domain 1"/>
    <property type="match status" value="1"/>
</dbReference>
<feature type="domain" description="Solute-binding protein family 5" evidence="1">
    <location>
        <begin position="32"/>
        <end position="233"/>
    </location>
</feature>
<evidence type="ECO:0000259" key="1">
    <source>
        <dbReference type="Pfam" id="PF00496"/>
    </source>
</evidence>
<keyword evidence="3" id="KW-1185">Reference proteome</keyword>
<dbReference type="Gene3D" id="3.40.190.10">
    <property type="entry name" value="Periplasmic binding protein-like II"/>
    <property type="match status" value="1"/>
</dbReference>
<dbReference type="Proteomes" id="UP000437736">
    <property type="component" value="Unassembled WGS sequence"/>
</dbReference>
<feature type="non-terminal residue" evidence="2">
    <location>
        <position position="242"/>
    </location>
</feature>
<accession>A0ABW9R0Q4</accession>
<name>A0ABW9R0Q4_9ACTN</name>
<dbReference type="SUPFAM" id="SSF53850">
    <property type="entry name" value="Periplasmic binding protein-like II"/>
    <property type="match status" value="1"/>
</dbReference>
<evidence type="ECO:0000313" key="2">
    <source>
        <dbReference type="EMBL" id="MST35171.1"/>
    </source>
</evidence>
<dbReference type="EMBL" id="WJHE01001485">
    <property type="protein sequence ID" value="MST35171.1"/>
    <property type="molecule type" value="Genomic_DNA"/>
</dbReference>
<comment type="caution">
    <text evidence="2">The sequence shown here is derived from an EMBL/GenBank/DDBJ whole genome shotgun (WGS) entry which is preliminary data.</text>
</comment>
<reference evidence="2 3" key="1">
    <citation type="submission" date="2019-11" db="EMBL/GenBank/DDBJ databases">
        <title>Acidiferrimicrobium australis gen. nov., sp. nov., an acidophilic and obligately heterotrophic, member of the Actinobacteria that catalyses dissimilatory oxido- reduction of iron isolated from metal-rich acidic water in Chile.</title>
        <authorList>
            <person name="Gonzalez D."/>
            <person name="Huber K."/>
            <person name="Hedrich S."/>
            <person name="Rojas-Villalobos C."/>
            <person name="Quatrini R."/>
            <person name="Dinamarca M.A."/>
            <person name="Schwarz A."/>
            <person name="Canales C."/>
            <person name="Nancucheo I."/>
        </authorList>
    </citation>
    <scope>NUCLEOTIDE SEQUENCE [LARGE SCALE GENOMIC DNA]</scope>
    <source>
        <strain evidence="2 3">USS-CCA1</strain>
    </source>
</reference>
<organism evidence="2 3">
    <name type="scientific">Acidiferrimicrobium australe</name>
    <dbReference type="NCBI Taxonomy" id="2664430"/>
    <lineage>
        <taxon>Bacteria</taxon>
        <taxon>Bacillati</taxon>
        <taxon>Actinomycetota</taxon>
        <taxon>Acidimicrobiia</taxon>
        <taxon>Acidimicrobiales</taxon>
        <taxon>Acidimicrobiaceae</taxon>
        <taxon>Acidiferrimicrobium</taxon>
    </lineage>
</organism>
<evidence type="ECO:0000313" key="3">
    <source>
        <dbReference type="Proteomes" id="UP000437736"/>
    </source>
</evidence>
<feature type="non-terminal residue" evidence="2">
    <location>
        <position position="1"/>
    </location>
</feature>
<gene>
    <name evidence="2" type="ORF">GHK86_20865</name>
</gene>
<protein>
    <recommendedName>
        <fullName evidence="1">Solute-binding protein family 5 domain-containing protein</fullName>
    </recommendedName>
</protein>
<dbReference type="InterPro" id="IPR000914">
    <property type="entry name" value="SBP_5_dom"/>
</dbReference>
<dbReference type="Pfam" id="PF00496">
    <property type="entry name" value="SBP_bac_5"/>
    <property type="match status" value="1"/>
</dbReference>
<proteinExistence type="predicted"/>
<dbReference type="InterPro" id="IPR039424">
    <property type="entry name" value="SBP_5"/>
</dbReference>
<dbReference type="PANTHER" id="PTHR30290">
    <property type="entry name" value="PERIPLASMIC BINDING COMPONENT OF ABC TRANSPORTER"/>
    <property type="match status" value="1"/>
</dbReference>